<evidence type="ECO:0000313" key="3">
    <source>
        <dbReference type="Proteomes" id="UP001161064"/>
    </source>
</evidence>
<protein>
    <submittedName>
        <fullName evidence="2">Glycoside hydrolase family 24</fullName>
    </submittedName>
</protein>
<dbReference type="NCBIfam" id="TIGR02217">
    <property type="entry name" value="chp_TIGR02217"/>
    <property type="match status" value="1"/>
</dbReference>
<dbReference type="EMBL" id="BPFZ01000011">
    <property type="protein sequence ID" value="GIU67612.1"/>
    <property type="molecule type" value="Genomic_DNA"/>
</dbReference>
<evidence type="ECO:0000259" key="1">
    <source>
        <dbReference type="Pfam" id="PF09343"/>
    </source>
</evidence>
<reference evidence="2" key="1">
    <citation type="submission" date="2021-05" db="EMBL/GenBank/DDBJ databases">
        <authorList>
            <person name="Tanabe Y."/>
        </authorList>
    </citation>
    <scope>NUCLEOTIDE SEQUENCE</scope>
    <source>
        <strain evidence="2">BOTRYCO-1</strain>
    </source>
</reference>
<dbReference type="Pfam" id="PF09343">
    <property type="entry name" value="DUF2460"/>
    <property type="match status" value="1"/>
</dbReference>
<dbReference type="Proteomes" id="UP001161064">
    <property type="component" value="Unassembled WGS sequence"/>
</dbReference>
<reference evidence="2" key="2">
    <citation type="journal article" date="2023" name="ISME Commun">
        <title>Characterization of a bloom-associated alphaproteobacterial lineage, 'Candidatus Phycosocius': insights into freshwater algal-bacterial interactions.</title>
        <authorList>
            <person name="Tanabe Y."/>
            <person name="Yamaguchi H."/>
            <person name="Yoshida M."/>
            <person name="Kai A."/>
            <person name="Okazaki Y."/>
        </authorList>
    </citation>
    <scope>NUCLEOTIDE SEQUENCE</scope>
    <source>
        <strain evidence="2">BOTRYCO-1</strain>
    </source>
</reference>
<proteinExistence type="predicted"/>
<dbReference type="GO" id="GO:0016787">
    <property type="term" value="F:hydrolase activity"/>
    <property type="evidence" value="ECO:0007669"/>
    <property type="project" value="UniProtKB-KW"/>
</dbReference>
<gene>
    <name evidence="2" type="ORF">PsB1_1766</name>
</gene>
<comment type="caution">
    <text evidence="2">The sequence shown here is derived from an EMBL/GenBank/DDBJ whole genome shotgun (WGS) entry which is preliminary data.</text>
</comment>
<organism evidence="2 3">
    <name type="scientific">Candidatus Phycosocius spiralis</name>
    <dbReference type="NCBI Taxonomy" id="2815099"/>
    <lineage>
        <taxon>Bacteria</taxon>
        <taxon>Pseudomonadati</taxon>
        <taxon>Pseudomonadota</taxon>
        <taxon>Alphaproteobacteria</taxon>
        <taxon>Caulobacterales</taxon>
        <taxon>Caulobacterales incertae sedis</taxon>
        <taxon>Candidatus Phycosocius</taxon>
    </lineage>
</organism>
<accession>A0ABQ4PX55</accession>
<evidence type="ECO:0000313" key="2">
    <source>
        <dbReference type="EMBL" id="GIU67612.1"/>
    </source>
</evidence>
<feature type="domain" description="DUF2460" evidence="1">
    <location>
        <begin position="5"/>
        <end position="208"/>
    </location>
</feature>
<sequence length="210" mass="22875">MRQFHNIAFPLKLARGAVGGPERRTDIVELADGREARNSPYSASKRRWEVSSSIRNLDDLATITAFFEARFGRLYGFRFRDPSDFKSCPPLQTPTPFDQLLGTGDATNKTFQLQKTYGDAAGSSVRPIILPVLGSVRIGVGNTELPASGFTVEDLTGTITLALAPANGVLVRAGFRFDTPVRFDSDRLDIAHDAFDAGRVVALSLVEISI</sequence>
<keyword evidence="3" id="KW-1185">Reference proteome</keyword>
<name>A0ABQ4PX55_9PROT</name>
<keyword evidence="2" id="KW-0378">Hydrolase</keyword>
<dbReference type="InterPro" id="IPR011740">
    <property type="entry name" value="DUF2460"/>
</dbReference>
<dbReference type="RefSeq" id="WP_284360567.1">
    <property type="nucleotide sequence ID" value="NZ_BPFZ01000011.1"/>
</dbReference>